<proteinExistence type="predicted"/>
<dbReference type="AlphaFoldDB" id="A0A3Q7ECA4"/>
<reference evidence="1" key="2">
    <citation type="submission" date="2019-01" db="UniProtKB">
        <authorList>
            <consortium name="EnsemblPlants"/>
        </authorList>
    </citation>
    <scope>IDENTIFICATION</scope>
    <source>
        <strain evidence="1">cv. Heinz 1706</strain>
    </source>
</reference>
<dbReference type="PaxDb" id="4081-Solyc01g020460.1.1"/>
<organism evidence="1">
    <name type="scientific">Solanum lycopersicum</name>
    <name type="common">Tomato</name>
    <name type="synonym">Lycopersicon esculentum</name>
    <dbReference type="NCBI Taxonomy" id="4081"/>
    <lineage>
        <taxon>Eukaryota</taxon>
        <taxon>Viridiplantae</taxon>
        <taxon>Streptophyta</taxon>
        <taxon>Embryophyta</taxon>
        <taxon>Tracheophyta</taxon>
        <taxon>Spermatophyta</taxon>
        <taxon>Magnoliopsida</taxon>
        <taxon>eudicotyledons</taxon>
        <taxon>Gunneridae</taxon>
        <taxon>Pentapetalae</taxon>
        <taxon>asterids</taxon>
        <taxon>lamiids</taxon>
        <taxon>Solanales</taxon>
        <taxon>Solanaceae</taxon>
        <taxon>Solanoideae</taxon>
        <taxon>Solaneae</taxon>
        <taxon>Solanum</taxon>
        <taxon>Solanum subgen. Lycopersicon</taxon>
    </lineage>
</organism>
<dbReference type="Gramene" id="Solyc01g020460.2.1">
    <property type="protein sequence ID" value="Solyc01g020460.2.1"/>
    <property type="gene ID" value="Solyc01g020460.2"/>
</dbReference>
<evidence type="ECO:0000313" key="2">
    <source>
        <dbReference type="Proteomes" id="UP000004994"/>
    </source>
</evidence>
<evidence type="ECO:0000313" key="1">
    <source>
        <dbReference type="EnsemblPlants" id="Solyc01g020460.2.1"/>
    </source>
</evidence>
<reference evidence="1" key="1">
    <citation type="journal article" date="2012" name="Nature">
        <title>The tomato genome sequence provides insights into fleshy fruit evolution.</title>
        <authorList>
            <consortium name="Tomato Genome Consortium"/>
        </authorList>
    </citation>
    <scope>NUCLEOTIDE SEQUENCE [LARGE SCALE GENOMIC DNA]</scope>
    <source>
        <strain evidence="1">cv. Heinz 1706</strain>
    </source>
</reference>
<dbReference type="EnsemblPlants" id="Solyc01g020460.2.1">
    <property type="protein sequence ID" value="Solyc01g020460.2.1"/>
    <property type="gene ID" value="Solyc01g020460.2"/>
</dbReference>
<keyword evidence="2" id="KW-1185">Reference proteome</keyword>
<protein>
    <submittedName>
        <fullName evidence="1">Uncharacterized protein</fullName>
    </submittedName>
</protein>
<dbReference type="InParanoid" id="A0A3Q7ECA4"/>
<dbReference type="Proteomes" id="UP000004994">
    <property type="component" value="Chromosome 1"/>
</dbReference>
<sequence length="196" mass="22369">MRIYRKGEVTLQMLSPPMPNTPSRFHRISRVSTADPISLVMERISDVERYHHDNSICPMGERRGLNPRVVDSQSTALIHLATSDPTLRTGETKLQQVEASWQSFKQRGWAVHFIDLTSLYLRLMIGVGRAVKALVDIERAASTYSYQNEKQQAELELEEAGLYKRKPLRASPLYRVPNLSTHKLQAFFEAPTTCDI</sequence>
<accession>A0A3Q7ECA4</accession>
<name>A0A3Q7ECA4_SOLLC</name>